<organism evidence="1 2">
    <name type="scientific">Rhizopus microsporus</name>
    <dbReference type="NCBI Taxonomy" id="58291"/>
    <lineage>
        <taxon>Eukaryota</taxon>
        <taxon>Fungi</taxon>
        <taxon>Fungi incertae sedis</taxon>
        <taxon>Mucoromycota</taxon>
        <taxon>Mucoromycotina</taxon>
        <taxon>Mucoromycetes</taxon>
        <taxon>Mucorales</taxon>
        <taxon>Mucorineae</taxon>
        <taxon>Rhizopodaceae</taxon>
        <taxon>Rhizopus</taxon>
    </lineage>
</organism>
<accession>A0A0A1NMT1</accession>
<sequence>MQPQSLYSHSVNPVHLLEIQVLSQVVHQLQSKNDIRGSIPYLAKIVQIIDNQRLEKTDNRDLYFRQLNEYRKVQSRAHFDLAEAYFKIHDFILSEASFSIAVKNWEKLMEHEEQAEVKELLSKSYDYLKTCYEAMGKDQLAYFAEVKKNKLMQS</sequence>
<reference evidence="1 2" key="1">
    <citation type="journal article" date="2016" name="Proc. Natl. Acad. Sci. U.S.A.">
        <title>Lipid metabolic changes in an early divergent fungus govern the establishment of a mutualistic symbiosis with endobacteria.</title>
        <authorList>
            <person name="Lastovetsky O.A."/>
            <person name="Gaspar M.L."/>
            <person name="Mondo S.J."/>
            <person name="LaButti K.M."/>
            <person name="Sandor L."/>
            <person name="Grigoriev I.V."/>
            <person name="Henry S.A."/>
            <person name="Pawlowska T.E."/>
        </authorList>
    </citation>
    <scope>NUCLEOTIDE SEQUENCE [LARGE SCALE GENOMIC DNA]</scope>
    <source>
        <strain evidence="1 2">ATCC 11559</strain>
    </source>
</reference>
<dbReference type="EMBL" id="KV921261">
    <property type="protein sequence ID" value="ORE23070.1"/>
    <property type="molecule type" value="Genomic_DNA"/>
</dbReference>
<dbReference type="VEuPathDB" id="FungiDB:BCV72DRAFT_240280"/>
<name>A0A0A1NMT1_RHIZD</name>
<evidence type="ECO:0000313" key="2">
    <source>
        <dbReference type="Proteomes" id="UP000242381"/>
    </source>
</evidence>
<evidence type="ECO:0000313" key="1">
    <source>
        <dbReference type="EMBL" id="ORE23070.1"/>
    </source>
</evidence>
<dbReference type="AlphaFoldDB" id="A0A0A1NMT1"/>
<dbReference type="Proteomes" id="UP000242381">
    <property type="component" value="Unassembled WGS sequence"/>
</dbReference>
<gene>
    <name evidence="1" type="ORF">BCV71DRAFT_287783</name>
</gene>
<dbReference type="OMA" id="QFITCES"/>
<protein>
    <submittedName>
        <fullName evidence="1">Uncharacterized protein</fullName>
    </submittedName>
</protein>
<proteinExistence type="predicted"/>